<evidence type="ECO:0000256" key="2">
    <source>
        <dbReference type="ARBA" id="ARBA00008945"/>
    </source>
</evidence>
<dbReference type="GO" id="GO:0003723">
    <property type="term" value="F:RNA binding"/>
    <property type="evidence" value="ECO:0007669"/>
    <property type="project" value="InterPro"/>
</dbReference>
<keyword evidence="4 7" id="KW-0687">Ribonucleoprotein</keyword>
<organism evidence="10">
    <name type="scientific">Candidatus Shikimatogenerans sp. Tser</name>
    <dbReference type="NCBI Taxonomy" id="3158568"/>
    <lineage>
        <taxon>Bacteria</taxon>
        <taxon>Pseudomonadati</taxon>
        <taxon>Bacteroidota</taxon>
        <taxon>Flavobacteriia</taxon>
        <taxon>Flavobacteriales</taxon>
        <taxon>Candidatus Shikimatogenerans</taxon>
    </lineage>
</organism>
<dbReference type="SUPFAM" id="SSF54211">
    <property type="entry name" value="Ribosomal protein S5 domain 2-like"/>
    <property type="match status" value="1"/>
</dbReference>
<dbReference type="InterPro" id="IPR020568">
    <property type="entry name" value="Ribosomal_Su5_D2-typ_SF"/>
</dbReference>
<dbReference type="GO" id="GO:0006412">
    <property type="term" value="P:translation"/>
    <property type="evidence" value="ECO:0007669"/>
    <property type="project" value="InterPro"/>
</dbReference>
<gene>
    <name evidence="10" type="ORF">ABNO52_00780</name>
</gene>
<dbReference type="GO" id="GO:0003735">
    <property type="term" value="F:structural constituent of ribosome"/>
    <property type="evidence" value="ECO:0007669"/>
    <property type="project" value="UniProtKB-UniRule"/>
</dbReference>
<sequence length="160" mass="17943">MLKNVVEKVVKINKVCKVTKGRRCFSFSTLVVKGDKNGNISYGLGKAKEVLDSIKKASAQCDNNFIKINLIKNTIPYNIKGKFKKSIVKIFPAKKGTGIISNKYIKLLFECLGIKNIFSKLIGSKNCYNIIKATILALKKLNNLKYISNIRNISIDKILK</sequence>
<dbReference type="PROSITE" id="PS50881">
    <property type="entry name" value="S5_DSRBD"/>
    <property type="match status" value="1"/>
</dbReference>
<name>A0AAU7QQC9_9FLAO</name>
<dbReference type="FunFam" id="3.30.230.10:FF:000002">
    <property type="entry name" value="30S ribosomal protein S5"/>
    <property type="match status" value="1"/>
</dbReference>
<dbReference type="Pfam" id="PF00333">
    <property type="entry name" value="Ribosomal_S5"/>
    <property type="match status" value="1"/>
</dbReference>
<evidence type="ECO:0000256" key="7">
    <source>
        <dbReference type="PROSITE-ProRule" id="PRU00268"/>
    </source>
</evidence>
<evidence type="ECO:0000256" key="5">
    <source>
        <dbReference type="ARBA" id="ARBA00035255"/>
    </source>
</evidence>
<keyword evidence="3 7" id="KW-0689">Ribosomal protein</keyword>
<evidence type="ECO:0000256" key="6">
    <source>
        <dbReference type="ARBA" id="ARBA00035519"/>
    </source>
</evidence>
<dbReference type="InterPro" id="IPR013810">
    <property type="entry name" value="Ribosomal_uS5_N"/>
</dbReference>
<dbReference type="Gene3D" id="3.30.160.20">
    <property type="match status" value="1"/>
</dbReference>
<dbReference type="SUPFAM" id="SSF54768">
    <property type="entry name" value="dsRNA-binding domain-like"/>
    <property type="match status" value="1"/>
</dbReference>
<evidence type="ECO:0000313" key="10">
    <source>
        <dbReference type="EMBL" id="XBT18138.1"/>
    </source>
</evidence>
<feature type="domain" description="S5 DRBM" evidence="9">
    <location>
        <begin position="5"/>
        <end position="68"/>
    </location>
</feature>
<dbReference type="InterPro" id="IPR000851">
    <property type="entry name" value="Ribosomal_uS5"/>
</dbReference>
<proteinExistence type="inferred from homology"/>
<evidence type="ECO:0000256" key="1">
    <source>
        <dbReference type="ARBA" id="ARBA00003093"/>
    </source>
</evidence>
<dbReference type="GO" id="GO:0005737">
    <property type="term" value="C:cytoplasm"/>
    <property type="evidence" value="ECO:0007669"/>
    <property type="project" value="UniProtKB-ARBA"/>
</dbReference>
<reference evidence="10" key="1">
    <citation type="submission" date="2024-06" db="EMBL/GenBank/DDBJ databases">
        <title>Diversity, functionality, and evolutionary history of bacterial symbionts in false click beetles (Coleoptera, Throscidae).</title>
        <authorList>
            <person name="Wierz J.C."/>
            <person name="Malm H."/>
            <person name="Kaltenpoth M."/>
            <person name="Engl T."/>
        </authorList>
    </citation>
    <scope>NUCLEOTIDE SEQUENCE</scope>
    <source>
        <strain evidence="10">Tser</strain>
    </source>
</reference>
<evidence type="ECO:0000256" key="3">
    <source>
        <dbReference type="ARBA" id="ARBA00022980"/>
    </source>
</evidence>
<evidence type="ECO:0000259" key="9">
    <source>
        <dbReference type="PROSITE" id="PS50881"/>
    </source>
</evidence>
<dbReference type="AlphaFoldDB" id="A0AAU7QQC9"/>
<dbReference type="EMBL" id="CP157893">
    <property type="protein sequence ID" value="XBT18138.1"/>
    <property type="molecule type" value="Genomic_DNA"/>
</dbReference>
<evidence type="ECO:0000256" key="4">
    <source>
        <dbReference type="ARBA" id="ARBA00023274"/>
    </source>
</evidence>
<protein>
    <recommendedName>
        <fullName evidence="5">Small ribosomal subunit protein uS5</fullName>
    </recommendedName>
    <alternativeName>
        <fullName evidence="6">30S ribosomal protein S5</fullName>
    </alternativeName>
</protein>
<dbReference type="GO" id="GO:0005840">
    <property type="term" value="C:ribosome"/>
    <property type="evidence" value="ECO:0007669"/>
    <property type="project" value="UniProtKB-KW"/>
</dbReference>
<evidence type="ECO:0000256" key="8">
    <source>
        <dbReference type="RuleBase" id="RU003823"/>
    </source>
</evidence>
<dbReference type="Pfam" id="PF03719">
    <property type="entry name" value="Ribosomal_S5_C"/>
    <property type="match status" value="1"/>
</dbReference>
<accession>A0AAU7QQC9</accession>
<dbReference type="GO" id="GO:1990904">
    <property type="term" value="C:ribonucleoprotein complex"/>
    <property type="evidence" value="ECO:0007669"/>
    <property type="project" value="UniProtKB-UniRule"/>
</dbReference>
<comment type="similarity">
    <text evidence="2 8">Belongs to the universal ribosomal protein uS5 family.</text>
</comment>
<dbReference type="InterPro" id="IPR014721">
    <property type="entry name" value="Ribsml_uS5_D2-typ_fold_subgr"/>
</dbReference>
<dbReference type="Gene3D" id="3.30.230.10">
    <property type="match status" value="1"/>
</dbReference>
<dbReference type="PANTHER" id="PTHR48277">
    <property type="entry name" value="MITOCHONDRIAL RIBOSOMAL PROTEIN S5"/>
    <property type="match status" value="1"/>
</dbReference>
<dbReference type="PANTHER" id="PTHR48277:SF1">
    <property type="entry name" value="MITOCHONDRIAL RIBOSOMAL PROTEIN S5"/>
    <property type="match status" value="1"/>
</dbReference>
<comment type="function">
    <text evidence="1">Located at the back of the 30S subunit body where it stabilizes the conformation of the head with respect to the body.</text>
</comment>
<dbReference type="InterPro" id="IPR005324">
    <property type="entry name" value="Ribosomal_uS5_C"/>
</dbReference>